<dbReference type="PANTHER" id="PTHR20974">
    <property type="entry name" value="UPF0585 PROTEIN CG18661"/>
    <property type="match status" value="1"/>
</dbReference>
<protein>
    <submittedName>
        <fullName evidence="1">SAM-dependent methyltransferase</fullName>
    </submittedName>
</protein>
<dbReference type="SUPFAM" id="SSF53335">
    <property type="entry name" value="S-adenosyl-L-methionine-dependent methyltransferases"/>
    <property type="match status" value="1"/>
</dbReference>
<dbReference type="InterPro" id="IPR029063">
    <property type="entry name" value="SAM-dependent_MTases_sf"/>
</dbReference>
<dbReference type="Proteomes" id="UP000663508">
    <property type="component" value="Chromosome"/>
</dbReference>
<dbReference type="GO" id="GO:0008168">
    <property type="term" value="F:methyltransferase activity"/>
    <property type="evidence" value="ECO:0007669"/>
    <property type="project" value="UniProtKB-KW"/>
</dbReference>
<name>A0A8H8WT71_9HYPH</name>
<dbReference type="Pfam" id="PF06080">
    <property type="entry name" value="DUF938"/>
    <property type="match status" value="1"/>
</dbReference>
<gene>
    <name evidence="1" type="ORF">mvi_22940</name>
</gene>
<dbReference type="Gene3D" id="3.40.50.150">
    <property type="entry name" value="Vaccinia Virus protein VP39"/>
    <property type="match status" value="1"/>
</dbReference>
<dbReference type="AlphaFoldDB" id="A0A8H8WT71"/>
<sequence>MLIVKHVMLEWDAVLIQPLSTGDALFAPAVARNREPILDVLHRLLPVSGLVLEVASGSGEHIIHFASALPRLRWQPTDADPRALRSIAAHAHDTGLDNVLAPQFLDARAQPWPVACADPVLAINMTHIAPWSATVGLMAGAGGILPEGGLLYLYGPFRVAGAHTAPSNATFDADLRARDPAWGVRDVEAISEAGLAQGLSLVERIPMPANNFSLVYRRGRYRNP</sequence>
<reference evidence="1" key="1">
    <citation type="submission" date="2020-11" db="EMBL/GenBank/DDBJ databases">
        <title>Complete genome sequence of a novel pathogenic Methylobacterium strain isolated from rice in Vietnam.</title>
        <authorList>
            <person name="Lai K."/>
            <person name="Okazaki S."/>
            <person name="Higashi K."/>
            <person name="Mori H."/>
            <person name="Toyoda A."/>
            <person name="Kurokawa K."/>
        </authorList>
    </citation>
    <scope>NUCLEOTIDE SEQUENCE</scope>
    <source>
        <strain evidence="1">VL1</strain>
    </source>
</reference>
<dbReference type="KEGG" id="mind:mvi_22940"/>
<dbReference type="EMBL" id="AP024145">
    <property type="protein sequence ID" value="BCM83833.1"/>
    <property type="molecule type" value="Genomic_DNA"/>
</dbReference>
<keyword evidence="1" id="KW-0489">Methyltransferase</keyword>
<dbReference type="GO" id="GO:0032259">
    <property type="term" value="P:methylation"/>
    <property type="evidence" value="ECO:0007669"/>
    <property type="project" value="UniProtKB-KW"/>
</dbReference>
<evidence type="ECO:0000313" key="1">
    <source>
        <dbReference type="EMBL" id="BCM83833.1"/>
    </source>
</evidence>
<keyword evidence="1" id="KW-0808">Transferase</keyword>
<evidence type="ECO:0000313" key="2">
    <source>
        <dbReference type="Proteomes" id="UP000663508"/>
    </source>
</evidence>
<dbReference type="PANTHER" id="PTHR20974:SF0">
    <property type="entry name" value="UPF0585 PROTEIN CG18661"/>
    <property type="match status" value="1"/>
</dbReference>
<organism evidence="1 2">
    <name type="scientific">Methylobacterium indicum</name>
    <dbReference type="NCBI Taxonomy" id="1775910"/>
    <lineage>
        <taxon>Bacteria</taxon>
        <taxon>Pseudomonadati</taxon>
        <taxon>Pseudomonadota</taxon>
        <taxon>Alphaproteobacteria</taxon>
        <taxon>Hyphomicrobiales</taxon>
        <taxon>Methylobacteriaceae</taxon>
        <taxon>Methylobacterium</taxon>
    </lineage>
</organism>
<proteinExistence type="predicted"/>
<dbReference type="InterPro" id="IPR010342">
    <property type="entry name" value="DUF938"/>
</dbReference>
<accession>A0A8H8WT71</accession>